<dbReference type="OrthoDB" id="288314at2"/>
<evidence type="ECO:0000256" key="1">
    <source>
        <dbReference type="SAM" id="SignalP"/>
    </source>
</evidence>
<evidence type="ECO:0000313" key="3">
    <source>
        <dbReference type="Proteomes" id="UP000010798"/>
    </source>
</evidence>
<evidence type="ECO:0000313" key="2">
    <source>
        <dbReference type="EMBL" id="AGA25227.1"/>
    </source>
</evidence>
<reference evidence="2 3" key="1">
    <citation type="submission" date="2012-02" db="EMBL/GenBank/DDBJ databases">
        <title>Complete sequence of chromosome of Singulisphaera acidiphila DSM 18658.</title>
        <authorList>
            <consortium name="US DOE Joint Genome Institute (JGI-PGF)"/>
            <person name="Lucas S."/>
            <person name="Copeland A."/>
            <person name="Lapidus A."/>
            <person name="Glavina del Rio T."/>
            <person name="Dalin E."/>
            <person name="Tice H."/>
            <person name="Bruce D."/>
            <person name="Goodwin L."/>
            <person name="Pitluck S."/>
            <person name="Peters L."/>
            <person name="Ovchinnikova G."/>
            <person name="Chertkov O."/>
            <person name="Kyrpides N."/>
            <person name="Mavromatis K."/>
            <person name="Ivanova N."/>
            <person name="Brettin T."/>
            <person name="Detter J.C."/>
            <person name="Han C."/>
            <person name="Larimer F."/>
            <person name="Land M."/>
            <person name="Hauser L."/>
            <person name="Markowitz V."/>
            <person name="Cheng J.-F."/>
            <person name="Hugenholtz P."/>
            <person name="Woyke T."/>
            <person name="Wu D."/>
            <person name="Tindall B."/>
            <person name="Pomrenke H."/>
            <person name="Brambilla E."/>
            <person name="Klenk H.-P."/>
            <person name="Eisen J.A."/>
        </authorList>
    </citation>
    <scope>NUCLEOTIDE SEQUENCE [LARGE SCALE GENOMIC DNA]</scope>
    <source>
        <strain evidence="3">ATCC BAA-1392 / DSM 18658 / VKM B-2454 / MOB10</strain>
    </source>
</reference>
<name>L0D7K2_SINAD</name>
<dbReference type="AlphaFoldDB" id="L0D7K2"/>
<organism evidence="2 3">
    <name type="scientific">Singulisphaera acidiphila (strain ATCC BAA-1392 / DSM 18658 / VKM B-2454 / MOB10)</name>
    <dbReference type="NCBI Taxonomy" id="886293"/>
    <lineage>
        <taxon>Bacteria</taxon>
        <taxon>Pseudomonadati</taxon>
        <taxon>Planctomycetota</taxon>
        <taxon>Planctomycetia</taxon>
        <taxon>Isosphaerales</taxon>
        <taxon>Isosphaeraceae</taxon>
        <taxon>Singulisphaera</taxon>
    </lineage>
</organism>
<keyword evidence="3" id="KW-1185">Reference proteome</keyword>
<dbReference type="HOGENOM" id="CLU_1824026_0_0_0"/>
<gene>
    <name evidence="2" type="ordered locus">Sinac_0819</name>
</gene>
<dbReference type="EMBL" id="CP003364">
    <property type="protein sequence ID" value="AGA25227.1"/>
    <property type="molecule type" value="Genomic_DNA"/>
</dbReference>
<sequence>MREWLWVAIVGSAMTLASGSTHAQAPLVGEPAPIRVNGYFDAPGFYGTSYGVASYRVPRTYSEFSSPFGVGYGYGYAPYGLIPGRYGVGLWRPGGIVAPGYVYGASNYQTWAVPNAVGISAPLPSIGVYAPAFGSTGPVNW</sequence>
<dbReference type="RefSeq" id="WP_015244406.1">
    <property type="nucleotide sequence ID" value="NC_019892.1"/>
</dbReference>
<keyword evidence="1" id="KW-0732">Signal</keyword>
<protein>
    <submittedName>
        <fullName evidence="2">Uncharacterized protein</fullName>
    </submittedName>
</protein>
<dbReference type="Proteomes" id="UP000010798">
    <property type="component" value="Chromosome"/>
</dbReference>
<feature type="chain" id="PRO_5003939882" evidence="1">
    <location>
        <begin position="24"/>
        <end position="141"/>
    </location>
</feature>
<feature type="signal peptide" evidence="1">
    <location>
        <begin position="1"/>
        <end position="23"/>
    </location>
</feature>
<proteinExistence type="predicted"/>
<dbReference type="KEGG" id="saci:Sinac_0819"/>
<accession>L0D7K2</accession>